<dbReference type="VEuPathDB" id="FungiDB:GGTG_04633"/>
<gene>
    <name evidence="2" type="primary">20345091</name>
    <name evidence="1" type="ORF">GGTG_04633</name>
</gene>
<accession>J3NTN3</accession>
<dbReference type="EMBL" id="GL385396">
    <property type="protein sequence ID" value="EJT79548.1"/>
    <property type="molecule type" value="Genomic_DNA"/>
</dbReference>
<protein>
    <submittedName>
        <fullName evidence="1 2">Uncharacterized protein</fullName>
    </submittedName>
</protein>
<dbReference type="HOGENOM" id="CLU_1906863_0_0_1"/>
<organism evidence="1">
    <name type="scientific">Gaeumannomyces tritici (strain R3-111a-1)</name>
    <name type="common">Wheat and barley take-all root rot fungus</name>
    <name type="synonym">Gaeumannomyces graminis var. tritici</name>
    <dbReference type="NCBI Taxonomy" id="644352"/>
    <lineage>
        <taxon>Eukaryota</taxon>
        <taxon>Fungi</taxon>
        <taxon>Dikarya</taxon>
        <taxon>Ascomycota</taxon>
        <taxon>Pezizomycotina</taxon>
        <taxon>Sordariomycetes</taxon>
        <taxon>Sordariomycetidae</taxon>
        <taxon>Magnaporthales</taxon>
        <taxon>Magnaporthaceae</taxon>
        <taxon>Gaeumannomyces</taxon>
    </lineage>
</organism>
<dbReference type="AlphaFoldDB" id="J3NTN3"/>
<reference evidence="2" key="4">
    <citation type="journal article" date="2015" name="G3 (Bethesda)">
        <title>Genome sequences of three phytopathogenic species of the Magnaporthaceae family of fungi.</title>
        <authorList>
            <person name="Okagaki L.H."/>
            <person name="Nunes C.C."/>
            <person name="Sailsbery J."/>
            <person name="Clay B."/>
            <person name="Brown D."/>
            <person name="John T."/>
            <person name="Oh Y."/>
            <person name="Young N."/>
            <person name="Fitzgerald M."/>
            <person name="Haas B.J."/>
            <person name="Zeng Q."/>
            <person name="Young S."/>
            <person name="Adiconis X."/>
            <person name="Fan L."/>
            <person name="Levin J.Z."/>
            <person name="Mitchell T.K."/>
            <person name="Okubara P.A."/>
            <person name="Farman M.L."/>
            <person name="Kohn L.M."/>
            <person name="Birren B."/>
            <person name="Ma L.-J."/>
            <person name="Dean R.A."/>
        </authorList>
    </citation>
    <scope>NUCLEOTIDE SEQUENCE</scope>
    <source>
        <strain evidence="2">R3-111a-1</strain>
    </source>
</reference>
<evidence type="ECO:0000313" key="3">
    <source>
        <dbReference type="Proteomes" id="UP000006039"/>
    </source>
</evidence>
<reference evidence="2" key="5">
    <citation type="submission" date="2018-04" db="UniProtKB">
        <authorList>
            <consortium name="EnsemblFungi"/>
        </authorList>
    </citation>
    <scope>IDENTIFICATION</scope>
    <source>
        <strain evidence="2">R3-111a-1</strain>
    </source>
</reference>
<evidence type="ECO:0000313" key="2">
    <source>
        <dbReference type="EnsemblFungi" id="EJT79548"/>
    </source>
</evidence>
<dbReference type="GeneID" id="20345091"/>
<dbReference type="Proteomes" id="UP000006039">
    <property type="component" value="Unassembled WGS sequence"/>
</dbReference>
<reference evidence="1" key="3">
    <citation type="submission" date="2010-09" db="EMBL/GenBank/DDBJ databases">
        <title>Annotation of Gaeumannomyces graminis var. tritici R3-111a-1.</title>
        <authorList>
            <consortium name="The Broad Institute Genome Sequencing Platform"/>
            <person name="Ma L.-J."/>
            <person name="Dead R."/>
            <person name="Young S.K."/>
            <person name="Zeng Q."/>
            <person name="Gargeya S."/>
            <person name="Fitzgerald M."/>
            <person name="Haas B."/>
            <person name="Abouelleil A."/>
            <person name="Alvarado L."/>
            <person name="Arachchi H.M."/>
            <person name="Berlin A."/>
            <person name="Brown A."/>
            <person name="Chapman S.B."/>
            <person name="Chen Z."/>
            <person name="Dunbar C."/>
            <person name="Freedman E."/>
            <person name="Gearin G."/>
            <person name="Gellesch M."/>
            <person name="Goldberg J."/>
            <person name="Griggs A."/>
            <person name="Gujja S."/>
            <person name="Heiman D."/>
            <person name="Howarth C."/>
            <person name="Larson L."/>
            <person name="Lui A."/>
            <person name="MacDonald P.J.P."/>
            <person name="Mehta T."/>
            <person name="Montmayeur A."/>
            <person name="Murphy C."/>
            <person name="Neiman D."/>
            <person name="Pearson M."/>
            <person name="Priest M."/>
            <person name="Roberts A."/>
            <person name="Saif S."/>
            <person name="Shea T."/>
            <person name="Shenoy N."/>
            <person name="Sisk P."/>
            <person name="Stolte C."/>
            <person name="Sykes S."/>
            <person name="Yandava C."/>
            <person name="Wortman J."/>
            <person name="Nusbaum C."/>
            <person name="Birren B."/>
        </authorList>
    </citation>
    <scope>NUCLEOTIDE SEQUENCE</scope>
    <source>
        <strain evidence="1">R3-111a-1</strain>
    </source>
</reference>
<reference evidence="3" key="1">
    <citation type="submission" date="2010-07" db="EMBL/GenBank/DDBJ databases">
        <title>The genome sequence of Gaeumannomyces graminis var. tritici strain R3-111a-1.</title>
        <authorList>
            <consortium name="The Broad Institute Genome Sequencing Platform"/>
            <person name="Ma L.-J."/>
            <person name="Dead R."/>
            <person name="Young S."/>
            <person name="Zeng Q."/>
            <person name="Koehrsen M."/>
            <person name="Alvarado L."/>
            <person name="Berlin A."/>
            <person name="Chapman S.B."/>
            <person name="Chen Z."/>
            <person name="Freedman E."/>
            <person name="Gellesch M."/>
            <person name="Goldberg J."/>
            <person name="Griggs A."/>
            <person name="Gujja S."/>
            <person name="Heilman E.R."/>
            <person name="Heiman D."/>
            <person name="Hepburn T."/>
            <person name="Howarth C."/>
            <person name="Jen D."/>
            <person name="Larson L."/>
            <person name="Mehta T."/>
            <person name="Neiman D."/>
            <person name="Pearson M."/>
            <person name="Roberts A."/>
            <person name="Saif S."/>
            <person name="Shea T."/>
            <person name="Shenoy N."/>
            <person name="Sisk P."/>
            <person name="Stolte C."/>
            <person name="Sykes S."/>
            <person name="Walk T."/>
            <person name="White J."/>
            <person name="Yandava C."/>
            <person name="Haas B."/>
            <person name="Nusbaum C."/>
            <person name="Birren B."/>
        </authorList>
    </citation>
    <scope>NUCLEOTIDE SEQUENCE [LARGE SCALE GENOMIC DNA]</scope>
    <source>
        <strain evidence="3">R3-111a-1</strain>
    </source>
</reference>
<keyword evidence="3" id="KW-1185">Reference proteome</keyword>
<reference evidence="1" key="2">
    <citation type="submission" date="2010-07" db="EMBL/GenBank/DDBJ databases">
        <authorList>
            <consortium name="The Broad Institute Genome Sequencing Platform"/>
            <consortium name="Broad Institute Genome Sequencing Center for Infectious Disease"/>
            <person name="Ma L.-J."/>
            <person name="Dead R."/>
            <person name="Young S."/>
            <person name="Zeng Q."/>
            <person name="Koehrsen M."/>
            <person name="Alvarado L."/>
            <person name="Berlin A."/>
            <person name="Chapman S.B."/>
            <person name="Chen Z."/>
            <person name="Freedman E."/>
            <person name="Gellesch M."/>
            <person name="Goldberg J."/>
            <person name="Griggs A."/>
            <person name="Gujja S."/>
            <person name="Heilman E.R."/>
            <person name="Heiman D."/>
            <person name="Hepburn T."/>
            <person name="Howarth C."/>
            <person name="Jen D."/>
            <person name="Larson L."/>
            <person name="Mehta T."/>
            <person name="Neiman D."/>
            <person name="Pearson M."/>
            <person name="Roberts A."/>
            <person name="Saif S."/>
            <person name="Shea T."/>
            <person name="Shenoy N."/>
            <person name="Sisk P."/>
            <person name="Stolte C."/>
            <person name="Sykes S."/>
            <person name="Walk T."/>
            <person name="White J."/>
            <person name="Yandava C."/>
            <person name="Haas B."/>
            <person name="Nusbaum C."/>
            <person name="Birren B."/>
        </authorList>
    </citation>
    <scope>NUCLEOTIDE SEQUENCE</scope>
    <source>
        <strain evidence="1">R3-111a-1</strain>
    </source>
</reference>
<proteinExistence type="predicted"/>
<name>J3NTN3_GAET3</name>
<sequence>MSREQAGCKRRSSFSVCFAICLVGQAWGLVGERVNIIPCIFFSGGPAAARVHVLVWSGLVIQPVRPVLQRNSGSRHVRSPAVPPLGRYFPDSLVGGLAVSSWSLLHWGDAREQRGIPTAKYGGVRQKFSPWGM</sequence>
<dbReference type="RefSeq" id="XP_009220693.1">
    <property type="nucleotide sequence ID" value="XM_009222429.1"/>
</dbReference>
<dbReference type="EnsemblFungi" id="EJT79548">
    <property type="protein sequence ID" value="EJT79548"/>
    <property type="gene ID" value="GGTG_04633"/>
</dbReference>
<evidence type="ECO:0000313" key="1">
    <source>
        <dbReference type="EMBL" id="EJT79548.1"/>
    </source>
</evidence>